<dbReference type="CDD" id="cd01335">
    <property type="entry name" value="Radical_SAM"/>
    <property type="match status" value="1"/>
</dbReference>
<evidence type="ECO:0000313" key="7">
    <source>
        <dbReference type="EMBL" id="ABJ87352.1"/>
    </source>
</evidence>
<dbReference type="EMBL" id="CP000473">
    <property type="protein sequence ID" value="ABJ87352.1"/>
    <property type="molecule type" value="Genomic_DNA"/>
</dbReference>
<dbReference type="SMART" id="SM00729">
    <property type="entry name" value="Elp3"/>
    <property type="match status" value="1"/>
</dbReference>
<dbReference type="OrthoDB" id="9801424at2"/>
<dbReference type="Gene3D" id="3.80.30.20">
    <property type="entry name" value="tm_1862 like domain"/>
    <property type="match status" value="1"/>
</dbReference>
<dbReference type="InterPro" id="IPR051198">
    <property type="entry name" value="BchE-like"/>
</dbReference>
<dbReference type="GO" id="GO:0003824">
    <property type="term" value="F:catalytic activity"/>
    <property type="evidence" value="ECO:0007669"/>
    <property type="project" value="InterPro"/>
</dbReference>
<dbReference type="KEGG" id="sus:Acid_6427"/>
<dbReference type="HOGENOM" id="CLU_646996_0_0_0"/>
<evidence type="ECO:0000256" key="1">
    <source>
        <dbReference type="ARBA" id="ARBA00001966"/>
    </source>
</evidence>
<proteinExistence type="predicted"/>
<keyword evidence="2" id="KW-0949">S-adenosyl-L-methionine</keyword>
<protein>
    <submittedName>
        <fullName evidence="7">Radical SAM domain protein</fullName>
    </submittedName>
</protein>
<dbReference type="InterPro" id="IPR023404">
    <property type="entry name" value="rSAM_horseshoe"/>
</dbReference>
<sequence>MRVLLVSTYEMGRQPFGLASPAAWLRAEGHEVTQADVSCTPMPKDAVEAAGLIAFFLPMHTATKLFLRLVDRVRAVNPRAHLCAYGLYAPLNERLLRGAGVGTVLGGEFESGLRDLARRLSSGDPAPAAPPVTISIERQQFLVPDRKGLPPLGAYAQLVVGNGTRRVGYTEASRGCKHLCRHCPVVPVYNGRFRIVQADIVLEDIRRQVAAGAAHITFGDPDFFNGPGHAVPIVEALHREWPWLSYDVTIKVEHLLKHRDLLPVLKETNCAFVTSAIESLDDEVLVKLAKGHTRAGFLEALVLMRAVDLPLSPTFIPFHPWTTLESYREFLRTLAENGLASQITPIQLAIRLLIPEGSLLMELPEVRALVGLFDARALSYPWRNPDPGLDRLCATIQATIKRGEKHRATRAEIFRQIWDLAGAGEFPDVPMADRATIPYLTEPWYC</sequence>
<dbReference type="SFLD" id="SFLDG01082">
    <property type="entry name" value="B12-binding_domain_containing"/>
    <property type="match status" value="1"/>
</dbReference>
<name>Q01SL8_SOLUE</name>
<dbReference type="PANTHER" id="PTHR43409:SF7">
    <property type="entry name" value="BLL1977 PROTEIN"/>
    <property type="match status" value="1"/>
</dbReference>
<reference evidence="7" key="1">
    <citation type="submission" date="2006-10" db="EMBL/GenBank/DDBJ databases">
        <title>Complete sequence of Solibacter usitatus Ellin6076.</title>
        <authorList>
            <consortium name="US DOE Joint Genome Institute"/>
            <person name="Copeland A."/>
            <person name="Lucas S."/>
            <person name="Lapidus A."/>
            <person name="Barry K."/>
            <person name="Detter J.C."/>
            <person name="Glavina del Rio T."/>
            <person name="Hammon N."/>
            <person name="Israni S."/>
            <person name="Dalin E."/>
            <person name="Tice H."/>
            <person name="Pitluck S."/>
            <person name="Thompson L.S."/>
            <person name="Brettin T."/>
            <person name="Bruce D."/>
            <person name="Han C."/>
            <person name="Tapia R."/>
            <person name="Gilna P."/>
            <person name="Schmutz J."/>
            <person name="Larimer F."/>
            <person name="Land M."/>
            <person name="Hauser L."/>
            <person name="Kyrpides N."/>
            <person name="Mikhailova N."/>
            <person name="Janssen P.H."/>
            <person name="Kuske C.R."/>
            <person name="Richardson P."/>
        </authorList>
    </citation>
    <scope>NUCLEOTIDE SEQUENCE</scope>
    <source>
        <strain evidence="7">Ellin6076</strain>
    </source>
</reference>
<dbReference type="InterPro" id="IPR054699">
    <property type="entry name" value="rSAM_CUAEP"/>
</dbReference>
<dbReference type="NCBIfam" id="NF040546">
    <property type="entry name" value="rSAM_CUAEP"/>
    <property type="match status" value="1"/>
</dbReference>
<keyword evidence="5" id="KW-0411">Iron-sulfur</keyword>
<dbReference type="InterPro" id="IPR006638">
    <property type="entry name" value="Elp3/MiaA/NifB-like_rSAM"/>
</dbReference>
<dbReference type="InParanoid" id="Q01SL8"/>
<dbReference type="GO" id="GO:0046872">
    <property type="term" value="F:metal ion binding"/>
    <property type="evidence" value="ECO:0007669"/>
    <property type="project" value="UniProtKB-KW"/>
</dbReference>
<dbReference type="STRING" id="234267.Acid_6427"/>
<keyword evidence="4" id="KW-0408">Iron</keyword>
<comment type="cofactor">
    <cofactor evidence="1">
        <name>[4Fe-4S] cluster</name>
        <dbReference type="ChEBI" id="CHEBI:49883"/>
    </cofactor>
</comment>
<dbReference type="eggNOG" id="COG1032">
    <property type="taxonomic scope" value="Bacteria"/>
</dbReference>
<evidence type="ECO:0000259" key="6">
    <source>
        <dbReference type="PROSITE" id="PS51918"/>
    </source>
</evidence>
<feature type="domain" description="Radical SAM core" evidence="6">
    <location>
        <begin position="162"/>
        <end position="381"/>
    </location>
</feature>
<dbReference type="Pfam" id="PF04055">
    <property type="entry name" value="Radical_SAM"/>
    <property type="match status" value="1"/>
</dbReference>
<dbReference type="AlphaFoldDB" id="Q01SL8"/>
<gene>
    <name evidence="7" type="ordered locus">Acid_6427</name>
</gene>
<accession>Q01SL8</accession>
<evidence type="ECO:0000256" key="5">
    <source>
        <dbReference type="ARBA" id="ARBA00023014"/>
    </source>
</evidence>
<evidence type="ECO:0000256" key="3">
    <source>
        <dbReference type="ARBA" id="ARBA00022723"/>
    </source>
</evidence>
<organism evidence="7">
    <name type="scientific">Solibacter usitatus (strain Ellin6076)</name>
    <dbReference type="NCBI Taxonomy" id="234267"/>
    <lineage>
        <taxon>Bacteria</taxon>
        <taxon>Pseudomonadati</taxon>
        <taxon>Acidobacteriota</taxon>
        <taxon>Terriglobia</taxon>
        <taxon>Bryobacterales</taxon>
        <taxon>Solibacteraceae</taxon>
        <taxon>Candidatus Solibacter</taxon>
    </lineage>
</organism>
<evidence type="ECO:0000256" key="2">
    <source>
        <dbReference type="ARBA" id="ARBA00022691"/>
    </source>
</evidence>
<dbReference type="InterPro" id="IPR058240">
    <property type="entry name" value="rSAM_sf"/>
</dbReference>
<dbReference type="SUPFAM" id="SSF102114">
    <property type="entry name" value="Radical SAM enzymes"/>
    <property type="match status" value="1"/>
</dbReference>
<dbReference type="PANTHER" id="PTHR43409">
    <property type="entry name" value="ANAEROBIC MAGNESIUM-PROTOPORPHYRIN IX MONOMETHYL ESTER CYCLASE-RELATED"/>
    <property type="match status" value="1"/>
</dbReference>
<evidence type="ECO:0000256" key="4">
    <source>
        <dbReference type="ARBA" id="ARBA00023004"/>
    </source>
</evidence>
<keyword evidence="3" id="KW-0479">Metal-binding</keyword>
<dbReference type="GO" id="GO:0005829">
    <property type="term" value="C:cytosol"/>
    <property type="evidence" value="ECO:0007669"/>
    <property type="project" value="TreeGrafter"/>
</dbReference>
<dbReference type="GO" id="GO:0051536">
    <property type="term" value="F:iron-sulfur cluster binding"/>
    <property type="evidence" value="ECO:0007669"/>
    <property type="project" value="UniProtKB-KW"/>
</dbReference>
<dbReference type="InterPro" id="IPR007197">
    <property type="entry name" value="rSAM"/>
</dbReference>
<dbReference type="PROSITE" id="PS51918">
    <property type="entry name" value="RADICAL_SAM"/>
    <property type="match status" value="1"/>
</dbReference>
<dbReference type="SFLD" id="SFLDS00029">
    <property type="entry name" value="Radical_SAM"/>
    <property type="match status" value="1"/>
</dbReference>